<dbReference type="Proteomes" id="UP001303222">
    <property type="component" value="Unassembled WGS sequence"/>
</dbReference>
<feature type="region of interest" description="Disordered" evidence="1">
    <location>
        <begin position="293"/>
        <end position="356"/>
    </location>
</feature>
<name>A0AAN6SCK9_9PEZI</name>
<gene>
    <name evidence="3" type="ORF">QBC32DRAFT_382415</name>
</gene>
<dbReference type="EMBL" id="MU859290">
    <property type="protein sequence ID" value="KAK3948021.1"/>
    <property type="molecule type" value="Genomic_DNA"/>
</dbReference>
<evidence type="ECO:0000256" key="1">
    <source>
        <dbReference type="SAM" id="MobiDB-lite"/>
    </source>
</evidence>
<feature type="domain" description="C2H2-type" evidence="2">
    <location>
        <begin position="95"/>
        <end position="118"/>
    </location>
</feature>
<feature type="compositionally biased region" description="Low complexity" evidence="1">
    <location>
        <begin position="167"/>
        <end position="181"/>
    </location>
</feature>
<feature type="region of interest" description="Disordered" evidence="1">
    <location>
        <begin position="524"/>
        <end position="654"/>
    </location>
</feature>
<feature type="compositionally biased region" description="Polar residues" evidence="1">
    <location>
        <begin position="604"/>
        <end position="624"/>
    </location>
</feature>
<feature type="compositionally biased region" description="Polar residues" evidence="1">
    <location>
        <begin position="524"/>
        <end position="567"/>
    </location>
</feature>
<reference evidence="3" key="1">
    <citation type="journal article" date="2023" name="Mol. Phylogenet. Evol.">
        <title>Genome-scale phylogeny and comparative genomics of the fungal order Sordariales.</title>
        <authorList>
            <person name="Hensen N."/>
            <person name="Bonometti L."/>
            <person name="Westerberg I."/>
            <person name="Brannstrom I.O."/>
            <person name="Guillou S."/>
            <person name="Cros-Aarteil S."/>
            <person name="Calhoun S."/>
            <person name="Haridas S."/>
            <person name="Kuo A."/>
            <person name="Mondo S."/>
            <person name="Pangilinan J."/>
            <person name="Riley R."/>
            <person name="LaButti K."/>
            <person name="Andreopoulos B."/>
            <person name="Lipzen A."/>
            <person name="Chen C."/>
            <person name="Yan M."/>
            <person name="Daum C."/>
            <person name="Ng V."/>
            <person name="Clum A."/>
            <person name="Steindorff A."/>
            <person name="Ohm R.A."/>
            <person name="Martin F."/>
            <person name="Silar P."/>
            <person name="Natvig D.O."/>
            <person name="Lalanne C."/>
            <person name="Gautier V."/>
            <person name="Ament-Velasquez S.L."/>
            <person name="Kruys A."/>
            <person name="Hutchinson M.I."/>
            <person name="Powell A.J."/>
            <person name="Barry K."/>
            <person name="Miller A.N."/>
            <person name="Grigoriev I.V."/>
            <person name="Debuchy R."/>
            <person name="Gladieux P."/>
            <person name="Hiltunen Thoren M."/>
            <person name="Johannesson H."/>
        </authorList>
    </citation>
    <scope>NUCLEOTIDE SEQUENCE</scope>
    <source>
        <strain evidence="3">CBS 626.80</strain>
    </source>
</reference>
<feature type="region of interest" description="Disordered" evidence="1">
    <location>
        <begin position="156"/>
        <end position="207"/>
    </location>
</feature>
<evidence type="ECO:0000259" key="2">
    <source>
        <dbReference type="PROSITE" id="PS00028"/>
    </source>
</evidence>
<evidence type="ECO:0000313" key="3">
    <source>
        <dbReference type="EMBL" id="KAK3948021.1"/>
    </source>
</evidence>
<evidence type="ECO:0000313" key="4">
    <source>
        <dbReference type="Proteomes" id="UP001303222"/>
    </source>
</evidence>
<reference evidence="3" key="2">
    <citation type="submission" date="2023-06" db="EMBL/GenBank/DDBJ databases">
        <authorList>
            <consortium name="Lawrence Berkeley National Laboratory"/>
            <person name="Mondo S.J."/>
            <person name="Hensen N."/>
            <person name="Bonometti L."/>
            <person name="Westerberg I."/>
            <person name="Brannstrom I.O."/>
            <person name="Guillou S."/>
            <person name="Cros-Aarteil S."/>
            <person name="Calhoun S."/>
            <person name="Haridas S."/>
            <person name="Kuo A."/>
            <person name="Pangilinan J."/>
            <person name="Riley R."/>
            <person name="Labutti K."/>
            <person name="Andreopoulos B."/>
            <person name="Lipzen A."/>
            <person name="Chen C."/>
            <person name="Yanf M."/>
            <person name="Daum C."/>
            <person name="Ng V."/>
            <person name="Clum A."/>
            <person name="Steindorff A."/>
            <person name="Ohm R."/>
            <person name="Martin F."/>
            <person name="Silar P."/>
            <person name="Natvig D."/>
            <person name="Lalanne C."/>
            <person name="Gautier V."/>
            <person name="Ament-Velasquez S.L."/>
            <person name="Kruys A."/>
            <person name="Hutchinson M.I."/>
            <person name="Powell A.J."/>
            <person name="Barry K."/>
            <person name="Miller A.N."/>
            <person name="Grigoriev I.V."/>
            <person name="Debuchy R."/>
            <person name="Gladieux P."/>
            <person name="Thoren M.H."/>
            <person name="Johannesson H."/>
        </authorList>
    </citation>
    <scope>NUCLEOTIDE SEQUENCE</scope>
    <source>
        <strain evidence="3">CBS 626.80</strain>
    </source>
</reference>
<feature type="region of interest" description="Disordered" evidence="1">
    <location>
        <begin position="226"/>
        <end position="256"/>
    </location>
</feature>
<keyword evidence="4" id="KW-1185">Reference proteome</keyword>
<protein>
    <recommendedName>
        <fullName evidence="2">C2H2-type domain-containing protein</fullName>
    </recommendedName>
</protein>
<comment type="caution">
    <text evidence="3">The sequence shown here is derived from an EMBL/GenBank/DDBJ whole genome shotgun (WGS) entry which is preliminary data.</text>
</comment>
<organism evidence="3 4">
    <name type="scientific">Pseudoneurospora amorphoporcata</name>
    <dbReference type="NCBI Taxonomy" id="241081"/>
    <lineage>
        <taxon>Eukaryota</taxon>
        <taxon>Fungi</taxon>
        <taxon>Dikarya</taxon>
        <taxon>Ascomycota</taxon>
        <taxon>Pezizomycotina</taxon>
        <taxon>Sordariomycetes</taxon>
        <taxon>Sordariomycetidae</taxon>
        <taxon>Sordariales</taxon>
        <taxon>Sordariaceae</taxon>
        <taxon>Pseudoneurospora</taxon>
    </lineage>
</organism>
<dbReference type="PROSITE" id="PS00028">
    <property type="entry name" value="ZINC_FINGER_C2H2_1"/>
    <property type="match status" value="1"/>
</dbReference>
<proteinExistence type="predicted"/>
<feature type="compositionally biased region" description="Basic and acidic residues" evidence="1">
    <location>
        <begin position="634"/>
        <end position="654"/>
    </location>
</feature>
<feature type="compositionally biased region" description="Basic and acidic residues" evidence="1">
    <location>
        <begin position="1"/>
        <end position="12"/>
    </location>
</feature>
<sequence length="797" mass="86862">MPSVDTSRKRPGDGGPADARPHKRRSQGAPVASSNPAFAEESDTPALISLADGSRRYSEFKGDIGDGICRTLSGGGALFPTNYKLDLPYQPAWICPLYRCRLRFDQCSSLGLHFSKAHRGLKLYDEAQRSLFHVIGKRTKPDADGRLRPIVVARGFGAPGRDHDQQAPAAPTANRPATKTAISTRTPVPVVKSSASQPITPAQAIRSSSHKVIDISSNDEDVKPVVKNTPVRSSAPRVSAQQEQTRREIGNNGTASRVRHAATFEAYNSQELGAAHHHRTIFARWKQEADALNLEDSSSTSSSEEDDDLGAFHSRPSGLPAPRNKAPQHPKINTDASPISLAGSKQPSVPSESSKLSDHSKSAIWRYLMTLTKTEIPIPDDRAIVELLALPMRRDLPRTWQRRLSKFEEFQLNTLTKLILYLGGVEGPSNPCDDCRVHPEAHLFWKANFYHGNHVDHRYPFPKCVFLPNNFHDSASITERLGHRSCCNEYHRRWKKVPHWKNAVPNGSRSLEVAREAAGMDVMKTTSTNKSDGTQLRASIPSNRLHNATSTTKAGNNAVQPLSSQASLPARSPLQPAAMVRDTTTSRSSAQQAASQSAVKGHTGNKSGFESSPVNRNVGANNWLQGVRNKGKEKKTERKTAHQEEGLGVEERHSSARQAQVTQVSSAAVSLSSLTVQDTPMAPSTTKQQDVHVPGNSQEGAIFDPANKSAQFIGFPGEKAQLLQASRRYTLECTVMAGSMKVQMIKTGGMATASRVNGGETWTIEPDSQCLVSNFSPADEETAVLKIKSQPVLASME</sequence>
<accession>A0AAN6SCK9</accession>
<feature type="compositionally biased region" description="Low complexity" evidence="1">
    <location>
        <begin position="588"/>
        <end position="598"/>
    </location>
</feature>
<dbReference type="AlphaFoldDB" id="A0AAN6SCK9"/>
<feature type="region of interest" description="Disordered" evidence="1">
    <location>
        <begin position="1"/>
        <end position="41"/>
    </location>
</feature>
<dbReference type="InterPro" id="IPR013087">
    <property type="entry name" value="Znf_C2H2_type"/>
</dbReference>